<evidence type="ECO:0000313" key="7">
    <source>
        <dbReference type="EMBL" id="SHE92921.1"/>
    </source>
</evidence>
<dbReference type="GO" id="GO:0009279">
    <property type="term" value="C:cell outer membrane"/>
    <property type="evidence" value="ECO:0007669"/>
    <property type="project" value="UniProtKB-SubCell"/>
</dbReference>
<reference evidence="7 8" key="1">
    <citation type="submission" date="2016-11" db="EMBL/GenBank/DDBJ databases">
        <authorList>
            <person name="Jaros S."/>
            <person name="Januszkiewicz K."/>
            <person name="Wedrychowicz H."/>
        </authorList>
    </citation>
    <scope>NUCLEOTIDE SEQUENCE [LARGE SCALE GENOMIC DNA]</scope>
    <source>
        <strain evidence="7 8">DSM 18119</strain>
    </source>
</reference>
<name>A0A1M4XHP6_9BACT</name>
<keyword evidence="8" id="KW-1185">Reference proteome</keyword>
<evidence type="ECO:0000256" key="4">
    <source>
        <dbReference type="PROSITE-ProRule" id="PRU01360"/>
    </source>
</evidence>
<evidence type="ECO:0000256" key="3">
    <source>
        <dbReference type="ARBA" id="ARBA00022801"/>
    </source>
</evidence>
<dbReference type="GO" id="GO:0008745">
    <property type="term" value="F:N-acetylmuramoyl-L-alanine amidase activity"/>
    <property type="evidence" value="ECO:0007669"/>
    <property type="project" value="UniProtKB-EC"/>
</dbReference>
<comment type="catalytic activity">
    <reaction evidence="1">
        <text>Hydrolyzes the link between N-acetylmuramoyl residues and L-amino acid residues in certain cell-wall glycopeptides.</text>
        <dbReference type="EC" id="3.5.1.28"/>
    </reaction>
</comment>
<feature type="transmembrane region" description="Helical" evidence="5">
    <location>
        <begin position="37"/>
        <end position="59"/>
    </location>
</feature>
<feature type="transmembrane region" description="Helical" evidence="5">
    <location>
        <begin position="185"/>
        <end position="203"/>
    </location>
</feature>
<dbReference type="STRING" id="1121884.SAMN02745131_01474"/>
<dbReference type="InterPro" id="IPR002508">
    <property type="entry name" value="MurNAc-LAA_cat"/>
</dbReference>
<dbReference type="Pfam" id="PF07715">
    <property type="entry name" value="Plug"/>
    <property type="match status" value="1"/>
</dbReference>
<dbReference type="InterPro" id="IPR008756">
    <property type="entry name" value="Peptidase_M56"/>
</dbReference>
<dbReference type="PROSITE" id="PS52016">
    <property type="entry name" value="TONB_DEPENDENT_REC_3"/>
    <property type="match status" value="1"/>
</dbReference>
<dbReference type="CDD" id="cd02696">
    <property type="entry name" value="MurNAc-LAA"/>
    <property type="match status" value="1"/>
</dbReference>
<gene>
    <name evidence="7" type="ORF">SAMN02745131_01474</name>
</gene>
<dbReference type="EMBL" id="FQUU01000004">
    <property type="protein sequence ID" value="SHE92921.1"/>
    <property type="molecule type" value="Genomic_DNA"/>
</dbReference>
<keyword evidence="4 5" id="KW-0472">Membrane</keyword>
<dbReference type="Pfam" id="PF05569">
    <property type="entry name" value="Peptidase_M56"/>
    <property type="match status" value="1"/>
</dbReference>
<dbReference type="PANTHER" id="PTHR30404:SF0">
    <property type="entry name" value="N-ACETYLMURAMOYL-L-ALANINE AMIDASE AMIC"/>
    <property type="match status" value="1"/>
</dbReference>
<dbReference type="SUPFAM" id="SSF53187">
    <property type="entry name" value="Zn-dependent exopeptidases"/>
    <property type="match status" value="1"/>
</dbReference>
<evidence type="ECO:0000256" key="1">
    <source>
        <dbReference type="ARBA" id="ARBA00001561"/>
    </source>
</evidence>
<keyword evidence="5" id="KW-1133">Transmembrane helix</keyword>
<dbReference type="InterPro" id="IPR037066">
    <property type="entry name" value="Plug_dom_sf"/>
</dbReference>
<dbReference type="SUPFAM" id="SSF56935">
    <property type="entry name" value="Porins"/>
    <property type="match status" value="1"/>
</dbReference>
<keyword evidence="3" id="KW-0378">Hydrolase</keyword>
<comment type="similarity">
    <text evidence="4">Belongs to the TonB-dependent receptor family.</text>
</comment>
<keyword evidence="4" id="KW-0813">Transport</keyword>
<dbReference type="InterPro" id="IPR012910">
    <property type="entry name" value="Plug_dom"/>
</dbReference>
<protein>
    <recommendedName>
        <fullName evidence="2">N-acetylmuramoyl-L-alanine amidase</fullName>
        <ecNumber evidence="2">3.5.1.28</ecNumber>
    </recommendedName>
</protein>
<dbReference type="OrthoDB" id="9814002at2"/>
<proteinExistence type="inferred from homology"/>
<feature type="transmembrane region" description="Helical" evidence="5">
    <location>
        <begin position="6"/>
        <end position="25"/>
    </location>
</feature>
<dbReference type="EC" id="3.5.1.28" evidence="2"/>
<dbReference type="PANTHER" id="PTHR30404">
    <property type="entry name" value="N-ACETYLMURAMOYL-L-ALANINE AMIDASE"/>
    <property type="match status" value="1"/>
</dbReference>
<dbReference type="InterPro" id="IPR050695">
    <property type="entry name" value="N-acetylmuramoyl_amidase_3"/>
</dbReference>
<dbReference type="GO" id="GO:0009253">
    <property type="term" value="P:peptidoglycan catabolic process"/>
    <property type="evidence" value="ECO:0007669"/>
    <property type="project" value="InterPro"/>
</dbReference>
<dbReference type="InterPro" id="IPR039426">
    <property type="entry name" value="TonB-dep_rcpt-like"/>
</dbReference>
<dbReference type="Pfam" id="PF01520">
    <property type="entry name" value="Amidase_3"/>
    <property type="match status" value="1"/>
</dbReference>
<evidence type="ECO:0000313" key="8">
    <source>
        <dbReference type="Proteomes" id="UP000184048"/>
    </source>
</evidence>
<keyword evidence="4 5" id="KW-0812">Transmembrane</keyword>
<dbReference type="SMART" id="SM00646">
    <property type="entry name" value="Ami_3"/>
    <property type="match status" value="1"/>
</dbReference>
<dbReference type="GO" id="GO:0030288">
    <property type="term" value="C:outer membrane-bounded periplasmic space"/>
    <property type="evidence" value="ECO:0007669"/>
    <property type="project" value="TreeGrafter"/>
</dbReference>
<feature type="domain" description="MurNAc-LAA" evidence="6">
    <location>
        <begin position="365"/>
        <end position="481"/>
    </location>
</feature>
<keyword evidence="4" id="KW-0998">Cell outer membrane</keyword>
<evidence type="ECO:0000259" key="6">
    <source>
        <dbReference type="SMART" id="SM00646"/>
    </source>
</evidence>
<feature type="transmembrane region" description="Helical" evidence="5">
    <location>
        <begin position="96"/>
        <end position="116"/>
    </location>
</feature>
<organism evidence="7 8">
    <name type="scientific">Flavisolibacter ginsengisoli DSM 18119</name>
    <dbReference type="NCBI Taxonomy" id="1121884"/>
    <lineage>
        <taxon>Bacteria</taxon>
        <taxon>Pseudomonadati</taxon>
        <taxon>Bacteroidota</taxon>
        <taxon>Chitinophagia</taxon>
        <taxon>Chitinophagales</taxon>
        <taxon>Chitinophagaceae</taxon>
        <taxon>Flavisolibacter</taxon>
    </lineage>
</organism>
<dbReference type="Proteomes" id="UP000184048">
    <property type="component" value="Unassembled WGS sequence"/>
</dbReference>
<accession>A0A1M4XHP6</accession>
<dbReference type="AlphaFoldDB" id="A0A1M4XHP6"/>
<dbReference type="Gene3D" id="2.170.130.10">
    <property type="entry name" value="TonB-dependent receptor, plug domain"/>
    <property type="match status" value="1"/>
</dbReference>
<sequence length="634" mass="72170">MIALAYYLLKVIICSGLLFAYYHMALRNKVFHQWNRFYLLAIVILSLALPCLQFTWYHYQDEPNNAIRLLKAVQSADVYMQELSGSQNKLFSTEQWFGLLYCFISVIILIGAFVSLSKIVALIRRHTISQVNRIKFISTREPGTPFSFFNYILWNEDIDINTPTGQQIFQHELVHVKEAHSLDKLFLQLILIVFWCNPFFWLIRKELQMIHEFIADQKAVKQHDTATLAAMILQASYPHHFSQLTNAFFQSSIKRRLLMLTKIQNPRITYFSRILALPLIACIVLAFSFKTVSVAHLEKPITIVIDAGHGKMTNGHLSGASSNNIYEDAIVLAIAKKIKSINANSKINIVLTRTDDNIIELHKRVDLAKENNADLFISLHVAAAENDKTGNGMEVYVSNKNTPFQHQSELLGSVIKEELTSIYPTTPELIKRAVGIWVVDKNICPSVLVECGYITDKKDREFITNEANQELVARKILKAVERYAASTEKGSYTTLSDTLPNKKAVDINSVNVDKNKGLITIDYKDGTRETLTIEQARQRKLIKEKNFETKEDFHTEKDTPINIRGKDKPLIYVDGKEFNGTLDKLDPTMIQSVNVLKDKPAIAKYGEKGKNGVIEIITKPGDRQNIFDTIPKTN</sequence>
<evidence type="ECO:0000256" key="5">
    <source>
        <dbReference type="SAM" id="Phobius"/>
    </source>
</evidence>
<keyword evidence="4" id="KW-1134">Transmembrane beta strand</keyword>
<dbReference type="CDD" id="cd07341">
    <property type="entry name" value="M56_BlaR1_MecR1_like"/>
    <property type="match status" value="1"/>
</dbReference>
<dbReference type="RefSeq" id="WP_072834671.1">
    <property type="nucleotide sequence ID" value="NZ_FQUU01000004.1"/>
</dbReference>
<evidence type="ECO:0000256" key="2">
    <source>
        <dbReference type="ARBA" id="ARBA00011901"/>
    </source>
</evidence>
<dbReference type="Gene3D" id="3.40.630.40">
    <property type="entry name" value="Zn-dependent exopeptidases"/>
    <property type="match status" value="1"/>
</dbReference>
<comment type="subcellular location">
    <subcellularLocation>
        <location evidence="4">Cell outer membrane</location>
        <topology evidence="4">Multi-pass membrane protein</topology>
    </subcellularLocation>
</comment>